<accession>A0A6A6VAT3</accession>
<evidence type="ECO:0000256" key="3">
    <source>
        <dbReference type="ARBA" id="ARBA00022478"/>
    </source>
</evidence>
<dbReference type="InterPro" id="IPR041178">
    <property type="entry name" value="RPA43_OB"/>
</dbReference>
<dbReference type="OrthoDB" id="10250504at2759"/>
<feature type="region of interest" description="Disordered" evidence="8">
    <location>
        <begin position="223"/>
        <end position="269"/>
    </location>
</feature>
<dbReference type="Pfam" id="PF17875">
    <property type="entry name" value="RPA43_OB"/>
    <property type="match status" value="1"/>
</dbReference>
<feature type="region of interest" description="Disordered" evidence="8">
    <location>
        <begin position="67"/>
        <end position="95"/>
    </location>
</feature>
<evidence type="ECO:0000256" key="1">
    <source>
        <dbReference type="ARBA" id="ARBA00004604"/>
    </source>
</evidence>
<comment type="subcellular location">
    <subcellularLocation>
        <location evidence="1">Nucleus</location>
        <location evidence="1">Nucleolus</location>
    </subcellularLocation>
</comment>
<dbReference type="EMBL" id="MU006573">
    <property type="protein sequence ID" value="KAF2747213.1"/>
    <property type="molecule type" value="Genomic_DNA"/>
</dbReference>
<evidence type="ECO:0000313" key="10">
    <source>
        <dbReference type="EMBL" id="KAF2747213.1"/>
    </source>
</evidence>
<dbReference type="FunFam" id="3.30.1490.120:FF:000004">
    <property type="entry name" value="RNA polymerase I subunit Rpa43"/>
    <property type="match status" value="1"/>
</dbReference>
<evidence type="ECO:0000256" key="8">
    <source>
        <dbReference type="SAM" id="MobiDB-lite"/>
    </source>
</evidence>
<evidence type="ECO:0000259" key="9">
    <source>
        <dbReference type="Pfam" id="PF17875"/>
    </source>
</evidence>
<dbReference type="GO" id="GO:0005736">
    <property type="term" value="C:RNA polymerase I complex"/>
    <property type="evidence" value="ECO:0007669"/>
    <property type="project" value="UniProtKB-ARBA"/>
</dbReference>
<name>A0A6A6VAT3_9PLEO</name>
<evidence type="ECO:0000256" key="4">
    <source>
        <dbReference type="ARBA" id="ARBA00022553"/>
    </source>
</evidence>
<dbReference type="GO" id="GO:0006362">
    <property type="term" value="P:transcription elongation by RNA polymerase I"/>
    <property type="evidence" value="ECO:0007669"/>
    <property type="project" value="UniProtKB-ARBA"/>
</dbReference>
<gene>
    <name evidence="10" type="ORF">M011DRAFT_494394</name>
</gene>
<dbReference type="Gene3D" id="3.30.1490.120">
    <property type="entry name" value="RNA polymerase Rpb7-like, N-terminal domain"/>
    <property type="match status" value="1"/>
</dbReference>
<sequence length="269" mass="29445">MAPIPQDPRPDSLFHLVKLSQWISLPPASLSNPLPAIGASFFSPLLLTYYPPARGIILAWQDIELSDSPPSTTSTSTRTRKPTTPSSESDDEDTTAGAPLLLKVVDEYSAPFLWATATFLVFRPRKDAFLENARVTSQANTHITLSYLNAFSISVVRSQLPRDWNWSGGAGYSMTGGSNREGEGDGYWMDADGMPIPETLKVRVRDWDAGVQGKGRGFLRIEGSLVEEQEGVGEGEREGERREKGKTKAKSALKRNQNGATQGEAMEVE</sequence>
<feature type="domain" description="RPA43 OB" evidence="9">
    <location>
        <begin position="124"/>
        <end position="225"/>
    </location>
</feature>
<feature type="compositionally biased region" description="Basic residues" evidence="8">
    <location>
        <begin position="244"/>
        <end position="253"/>
    </location>
</feature>
<evidence type="ECO:0000313" key="11">
    <source>
        <dbReference type="Proteomes" id="UP000799440"/>
    </source>
</evidence>
<keyword evidence="5" id="KW-0804">Transcription</keyword>
<reference evidence="10" key="1">
    <citation type="journal article" date="2020" name="Stud. Mycol.">
        <title>101 Dothideomycetes genomes: a test case for predicting lifestyles and emergence of pathogens.</title>
        <authorList>
            <person name="Haridas S."/>
            <person name="Albert R."/>
            <person name="Binder M."/>
            <person name="Bloem J."/>
            <person name="Labutti K."/>
            <person name="Salamov A."/>
            <person name="Andreopoulos B."/>
            <person name="Baker S."/>
            <person name="Barry K."/>
            <person name="Bills G."/>
            <person name="Bluhm B."/>
            <person name="Cannon C."/>
            <person name="Castanera R."/>
            <person name="Culley D."/>
            <person name="Daum C."/>
            <person name="Ezra D."/>
            <person name="Gonzalez J."/>
            <person name="Henrissat B."/>
            <person name="Kuo A."/>
            <person name="Liang C."/>
            <person name="Lipzen A."/>
            <person name="Lutzoni F."/>
            <person name="Magnuson J."/>
            <person name="Mondo S."/>
            <person name="Nolan M."/>
            <person name="Ohm R."/>
            <person name="Pangilinan J."/>
            <person name="Park H.-J."/>
            <person name="Ramirez L."/>
            <person name="Alfaro M."/>
            <person name="Sun H."/>
            <person name="Tritt A."/>
            <person name="Yoshinaga Y."/>
            <person name="Zwiers L.-H."/>
            <person name="Turgeon B."/>
            <person name="Goodwin S."/>
            <person name="Spatafora J."/>
            <person name="Crous P."/>
            <person name="Grigoriev I."/>
        </authorList>
    </citation>
    <scope>NUCLEOTIDE SEQUENCE</scope>
    <source>
        <strain evidence="10">CBS 119925</strain>
    </source>
</reference>
<dbReference type="Gene3D" id="2.40.50.1060">
    <property type="match status" value="1"/>
</dbReference>
<keyword evidence="11" id="KW-1185">Reference proteome</keyword>
<dbReference type="GO" id="GO:0006361">
    <property type="term" value="P:transcription initiation at RNA polymerase I promoter"/>
    <property type="evidence" value="ECO:0007669"/>
    <property type="project" value="UniProtKB-ARBA"/>
</dbReference>
<keyword evidence="3" id="KW-0240">DNA-directed RNA polymerase</keyword>
<feature type="compositionally biased region" description="Basic and acidic residues" evidence="8">
    <location>
        <begin position="234"/>
        <end position="243"/>
    </location>
</feature>
<dbReference type="AlphaFoldDB" id="A0A6A6VAT3"/>
<dbReference type="Proteomes" id="UP000799440">
    <property type="component" value="Unassembled WGS sequence"/>
</dbReference>
<comment type="similarity">
    <text evidence="2">Belongs to the eukaryotic RPA43 RNA polymerase subunit family.</text>
</comment>
<feature type="compositionally biased region" description="Low complexity" evidence="8">
    <location>
        <begin position="67"/>
        <end position="87"/>
    </location>
</feature>
<evidence type="ECO:0000256" key="6">
    <source>
        <dbReference type="ARBA" id="ARBA00023242"/>
    </source>
</evidence>
<evidence type="ECO:0000256" key="7">
    <source>
        <dbReference type="ARBA" id="ARBA00073455"/>
    </source>
</evidence>
<proteinExistence type="inferred from homology"/>
<organism evidence="10 11">
    <name type="scientific">Sporormia fimetaria CBS 119925</name>
    <dbReference type="NCBI Taxonomy" id="1340428"/>
    <lineage>
        <taxon>Eukaryota</taxon>
        <taxon>Fungi</taxon>
        <taxon>Dikarya</taxon>
        <taxon>Ascomycota</taxon>
        <taxon>Pezizomycotina</taxon>
        <taxon>Dothideomycetes</taxon>
        <taxon>Pleosporomycetidae</taxon>
        <taxon>Pleosporales</taxon>
        <taxon>Sporormiaceae</taxon>
        <taxon>Sporormia</taxon>
    </lineage>
</organism>
<evidence type="ECO:0000256" key="2">
    <source>
        <dbReference type="ARBA" id="ARBA00005930"/>
    </source>
</evidence>
<evidence type="ECO:0000256" key="5">
    <source>
        <dbReference type="ARBA" id="ARBA00023163"/>
    </source>
</evidence>
<dbReference type="InterPro" id="IPR036898">
    <property type="entry name" value="RNA_pol_Rpb7-like_N_sf"/>
</dbReference>
<keyword evidence="4" id="KW-0597">Phosphoprotein</keyword>
<protein>
    <recommendedName>
        <fullName evidence="7">DNA-directed RNA polymerase I subunit RPA43</fullName>
    </recommendedName>
</protein>
<keyword evidence="6" id="KW-0539">Nucleus</keyword>